<evidence type="ECO:0000313" key="6">
    <source>
        <dbReference type="Proteomes" id="UP000518266"/>
    </source>
</evidence>
<dbReference type="InterPro" id="IPR043593">
    <property type="entry name" value="ASAP"/>
</dbReference>
<dbReference type="GO" id="GO:0005096">
    <property type="term" value="F:GTPase activator activity"/>
    <property type="evidence" value="ECO:0007669"/>
    <property type="project" value="InterPro"/>
</dbReference>
<organism evidence="5 6">
    <name type="scientific">Dissostichus mawsoni</name>
    <name type="common">Antarctic cod</name>
    <dbReference type="NCBI Taxonomy" id="36200"/>
    <lineage>
        <taxon>Eukaryota</taxon>
        <taxon>Metazoa</taxon>
        <taxon>Chordata</taxon>
        <taxon>Craniata</taxon>
        <taxon>Vertebrata</taxon>
        <taxon>Euteleostomi</taxon>
        <taxon>Actinopterygii</taxon>
        <taxon>Neopterygii</taxon>
        <taxon>Teleostei</taxon>
        <taxon>Neoteleostei</taxon>
        <taxon>Acanthomorphata</taxon>
        <taxon>Eupercaria</taxon>
        <taxon>Perciformes</taxon>
        <taxon>Notothenioidei</taxon>
        <taxon>Nototheniidae</taxon>
        <taxon>Dissostichus</taxon>
    </lineage>
</organism>
<dbReference type="PANTHER" id="PTHR45854:SF4">
    <property type="entry name" value="ARF-GAP WITH SH3 DOMAIN, ANK REPEAT AND PH DOMAIN-CONTAINING PROTEIN 2"/>
    <property type="match status" value="1"/>
</dbReference>
<keyword evidence="1 2" id="KW-0728">SH3 domain</keyword>
<keyword evidence="6" id="KW-1185">Reference proteome</keyword>
<dbReference type="Gene3D" id="2.30.30.40">
    <property type="entry name" value="SH3 Domains"/>
    <property type="match status" value="1"/>
</dbReference>
<evidence type="ECO:0000256" key="1">
    <source>
        <dbReference type="ARBA" id="ARBA00022443"/>
    </source>
</evidence>
<dbReference type="PANTHER" id="PTHR45854">
    <property type="entry name" value="ASAP FAMILY MEMBER"/>
    <property type="match status" value="1"/>
</dbReference>
<dbReference type="InterPro" id="IPR036770">
    <property type="entry name" value="Ankyrin_rpt-contain_sf"/>
</dbReference>
<name>A0A7J5XFV3_DISMA</name>
<evidence type="ECO:0000259" key="4">
    <source>
        <dbReference type="PROSITE" id="PS50002"/>
    </source>
</evidence>
<gene>
    <name evidence="5" type="ORF">F7725_028388</name>
</gene>
<sequence length="269" mass="29639">MNISVVIWSVSSPLASLRMNEAGETPMDIAKRLRHSQCEEQLTQAQTGNLTSTFTSRASGQLLPSGAASLARDKPRPQVPSMMMNNETYGTMMELPPRGPRCPHGAPAECSHRPPPPGNRRVSMLETKTLSIRNTPLPPHRPPPPSHRPPTTKPAPPAPRPTPQDQQTPRTQIPPRISETSSAETSSQDTIWSQPTSPQSPPTPKPRSTFSKQKPKRVKAIYNCSADNVDELTFVEGEVIVVEGEEDSEWWLYEAVKNVSCSEDRLQAD</sequence>
<dbReference type="SUPFAM" id="SSF50044">
    <property type="entry name" value="SH3-domain"/>
    <property type="match status" value="1"/>
</dbReference>
<protein>
    <recommendedName>
        <fullName evidence="4">SH3 domain-containing protein</fullName>
    </recommendedName>
</protein>
<feature type="domain" description="SH3" evidence="4">
    <location>
        <begin position="213"/>
        <end position="269"/>
    </location>
</feature>
<dbReference type="InterPro" id="IPR001452">
    <property type="entry name" value="SH3_domain"/>
</dbReference>
<dbReference type="EMBL" id="JAAKFY010000024">
    <property type="protein sequence ID" value="KAF3835830.1"/>
    <property type="molecule type" value="Genomic_DNA"/>
</dbReference>
<reference evidence="5 6" key="1">
    <citation type="submission" date="2020-03" db="EMBL/GenBank/DDBJ databases">
        <title>Dissostichus mawsoni Genome sequencing and assembly.</title>
        <authorList>
            <person name="Park H."/>
        </authorList>
    </citation>
    <scope>NUCLEOTIDE SEQUENCE [LARGE SCALE GENOMIC DNA]</scope>
    <source>
        <strain evidence="5">DM0001</strain>
        <tissue evidence="5">Muscle</tissue>
    </source>
</reference>
<feature type="compositionally biased region" description="Pro residues" evidence="3">
    <location>
        <begin position="136"/>
        <end position="162"/>
    </location>
</feature>
<feature type="region of interest" description="Disordered" evidence="3">
    <location>
        <begin position="90"/>
        <end position="215"/>
    </location>
</feature>
<dbReference type="PROSITE" id="PS50002">
    <property type="entry name" value="SH3"/>
    <property type="match status" value="1"/>
</dbReference>
<dbReference type="OrthoDB" id="435430at2759"/>
<dbReference type="InterPro" id="IPR036028">
    <property type="entry name" value="SH3-like_dom_sf"/>
</dbReference>
<evidence type="ECO:0000256" key="2">
    <source>
        <dbReference type="PROSITE-ProRule" id="PRU00192"/>
    </source>
</evidence>
<dbReference type="AlphaFoldDB" id="A0A7J5XFV3"/>
<accession>A0A7J5XFV3</accession>
<feature type="compositionally biased region" description="Low complexity" evidence="3">
    <location>
        <begin position="163"/>
        <end position="176"/>
    </location>
</feature>
<evidence type="ECO:0000313" key="5">
    <source>
        <dbReference type="EMBL" id="KAF3835830.1"/>
    </source>
</evidence>
<comment type="caution">
    <text evidence="5">The sequence shown here is derived from an EMBL/GenBank/DDBJ whole genome shotgun (WGS) entry which is preliminary data.</text>
</comment>
<feature type="compositionally biased region" description="Polar residues" evidence="3">
    <location>
        <begin position="178"/>
        <end position="192"/>
    </location>
</feature>
<dbReference type="Proteomes" id="UP000518266">
    <property type="component" value="Unassembled WGS sequence"/>
</dbReference>
<proteinExistence type="predicted"/>
<evidence type="ECO:0000256" key="3">
    <source>
        <dbReference type="SAM" id="MobiDB-lite"/>
    </source>
</evidence>
<dbReference type="SUPFAM" id="SSF48403">
    <property type="entry name" value="Ankyrin repeat"/>
    <property type="match status" value="1"/>
</dbReference>